<gene>
    <name evidence="2" type="ORF">MSPICULIGERA_LOCUS22250</name>
</gene>
<comment type="caution">
    <text evidence="2">The sequence shown here is derived from an EMBL/GenBank/DDBJ whole genome shotgun (WGS) entry which is preliminary data.</text>
</comment>
<reference evidence="2" key="1">
    <citation type="submission" date="2023-06" db="EMBL/GenBank/DDBJ databases">
        <authorList>
            <person name="Delattre M."/>
        </authorList>
    </citation>
    <scope>NUCLEOTIDE SEQUENCE</scope>
    <source>
        <strain evidence="2">AF72</strain>
    </source>
</reference>
<dbReference type="EMBL" id="CATQJA010002687">
    <property type="protein sequence ID" value="CAJ0584188.1"/>
    <property type="molecule type" value="Genomic_DNA"/>
</dbReference>
<sequence length="122" mass="13904">MLVPKEELKEYVLNSTWRRRFHCMILSHAVTGEEDETPLFTTRRSASTSFTDKRAEGTRDRRAEGARGTRTRWRVPRIVMRREQVHRRCASTVACGCLGVKDRADEEPAEGFAACMDGKSDG</sequence>
<evidence type="ECO:0000313" key="2">
    <source>
        <dbReference type="EMBL" id="CAJ0584188.1"/>
    </source>
</evidence>
<accession>A0AA36DDE0</accession>
<proteinExistence type="predicted"/>
<organism evidence="2 3">
    <name type="scientific">Mesorhabditis spiculigera</name>
    <dbReference type="NCBI Taxonomy" id="96644"/>
    <lineage>
        <taxon>Eukaryota</taxon>
        <taxon>Metazoa</taxon>
        <taxon>Ecdysozoa</taxon>
        <taxon>Nematoda</taxon>
        <taxon>Chromadorea</taxon>
        <taxon>Rhabditida</taxon>
        <taxon>Rhabditina</taxon>
        <taxon>Rhabditomorpha</taxon>
        <taxon>Rhabditoidea</taxon>
        <taxon>Rhabditidae</taxon>
        <taxon>Mesorhabditinae</taxon>
        <taxon>Mesorhabditis</taxon>
    </lineage>
</organism>
<feature type="compositionally biased region" description="Low complexity" evidence="1">
    <location>
        <begin position="40"/>
        <end position="50"/>
    </location>
</feature>
<protein>
    <submittedName>
        <fullName evidence="2">Uncharacterized protein</fullName>
    </submittedName>
</protein>
<dbReference type="AlphaFoldDB" id="A0AA36DDE0"/>
<name>A0AA36DDE0_9BILA</name>
<feature type="compositionally biased region" description="Basic and acidic residues" evidence="1">
    <location>
        <begin position="51"/>
        <end position="67"/>
    </location>
</feature>
<keyword evidence="3" id="KW-1185">Reference proteome</keyword>
<dbReference type="Proteomes" id="UP001177023">
    <property type="component" value="Unassembled WGS sequence"/>
</dbReference>
<evidence type="ECO:0000313" key="3">
    <source>
        <dbReference type="Proteomes" id="UP001177023"/>
    </source>
</evidence>
<feature type="region of interest" description="Disordered" evidence="1">
    <location>
        <begin position="37"/>
        <end position="71"/>
    </location>
</feature>
<feature type="non-terminal residue" evidence="2">
    <location>
        <position position="122"/>
    </location>
</feature>
<evidence type="ECO:0000256" key="1">
    <source>
        <dbReference type="SAM" id="MobiDB-lite"/>
    </source>
</evidence>